<evidence type="ECO:0000256" key="4">
    <source>
        <dbReference type="ARBA" id="ARBA00022722"/>
    </source>
</evidence>
<dbReference type="InterPro" id="IPR036279">
    <property type="entry name" value="5-3_exonuclease_C_sf"/>
</dbReference>
<organism evidence="17 19">
    <name type="scientific">Dracunculus medinensis</name>
    <name type="common">Guinea worm</name>
    <dbReference type="NCBI Taxonomy" id="318479"/>
    <lineage>
        <taxon>Eukaryota</taxon>
        <taxon>Metazoa</taxon>
        <taxon>Ecdysozoa</taxon>
        <taxon>Nematoda</taxon>
        <taxon>Chromadorea</taxon>
        <taxon>Rhabditida</taxon>
        <taxon>Spirurina</taxon>
        <taxon>Dracunculoidea</taxon>
        <taxon>Dracunculidae</taxon>
        <taxon>Dracunculus</taxon>
    </lineage>
</organism>
<comment type="similarity">
    <text evidence="2 13">Belongs to the XPG/RAD2 endonuclease family. EXO1 subfamily.</text>
</comment>
<dbReference type="InterPro" id="IPR006084">
    <property type="entry name" value="XPG/Rad2"/>
</dbReference>
<dbReference type="EMBL" id="UYYG01000194">
    <property type="protein sequence ID" value="VDN53851.1"/>
    <property type="molecule type" value="Genomic_DNA"/>
</dbReference>
<dbReference type="GO" id="GO:0017108">
    <property type="term" value="F:5'-flap endonuclease activity"/>
    <property type="evidence" value="ECO:0007669"/>
    <property type="project" value="TreeGrafter"/>
</dbReference>
<dbReference type="SMART" id="SM00279">
    <property type="entry name" value="HhH2"/>
    <property type="match status" value="1"/>
</dbReference>
<dbReference type="GO" id="GO:0005634">
    <property type="term" value="C:nucleus"/>
    <property type="evidence" value="ECO:0007669"/>
    <property type="project" value="UniProtKB-SubCell"/>
</dbReference>
<dbReference type="PANTHER" id="PTHR11081:SF8">
    <property type="entry name" value="EXONUCLEASE 1"/>
    <property type="match status" value="1"/>
</dbReference>
<evidence type="ECO:0000256" key="7">
    <source>
        <dbReference type="ARBA" id="ARBA00022769"/>
    </source>
</evidence>
<sequence length="388" mass="44800">MGIQNLLPFVKKACRQGNIAEFRAQSIAVDISCFLHRALVGCASEVTLGYQTDFYIRYVTRFIKMLTDYGCHVILVFDGQPLPAKRNTNDSRREKRDHHRNKGKQLLSEGKVNEAYDCLKKSASLTRDIIDNTIEAFQNFEMVDILVAPYESDAQLAYLNKIGLANVLITEDSDLIAFGCEKIIFKLKFDGTCIIYERKNLSKCFGKTMAQDFSFDKFRRICILSGCDYLQAGLPGIGINKATTFFSKVSGSDLILPRIPRYLNMNRLKIKKEFIKDFIKAENTFLYQIVFDPIERKQRPLTDYPFVLSCDLLKILHSLVFDIFSFSRLALGNELSADPSDDKFILPENIPEWSIWRRRCRKRILENNSDAAKEYLNEKAKVNIYYYY</sequence>
<dbReference type="Gene3D" id="3.40.50.1010">
    <property type="entry name" value="5'-nuclease"/>
    <property type="match status" value="1"/>
</dbReference>
<dbReference type="AlphaFoldDB" id="A0A0N4UQP0"/>
<dbReference type="SUPFAM" id="SSF47807">
    <property type="entry name" value="5' to 3' exonuclease, C-terminal subdomain"/>
    <property type="match status" value="1"/>
</dbReference>
<accession>A0A0N4UQP0</accession>
<keyword evidence="8 13" id="KW-0378">Hydrolase</keyword>
<dbReference type="InterPro" id="IPR044752">
    <property type="entry name" value="PIN-like_EXO1"/>
</dbReference>
<evidence type="ECO:0000313" key="17">
    <source>
        <dbReference type="Proteomes" id="UP000038040"/>
    </source>
</evidence>
<dbReference type="InterPro" id="IPR008918">
    <property type="entry name" value="HhH2"/>
</dbReference>
<evidence type="ECO:0000256" key="5">
    <source>
        <dbReference type="ARBA" id="ARBA00022723"/>
    </source>
</evidence>
<comment type="function">
    <text evidence="13">5'-&gt;3' double-stranded DNA exonuclease which may also possess a cryptic 3'-&gt;5' double-stranded DNA exonuclease activity. Functions in DNA mismatch repair.</text>
</comment>
<dbReference type="Proteomes" id="UP000038040">
    <property type="component" value="Unplaced"/>
</dbReference>
<dbReference type="InterPro" id="IPR006086">
    <property type="entry name" value="XPG-I_dom"/>
</dbReference>
<evidence type="ECO:0000256" key="3">
    <source>
        <dbReference type="ARBA" id="ARBA00020324"/>
    </source>
</evidence>
<dbReference type="GO" id="GO:0006298">
    <property type="term" value="P:mismatch repair"/>
    <property type="evidence" value="ECO:0007669"/>
    <property type="project" value="TreeGrafter"/>
</dbReference>
<evidence type="ECO:0000256" key="12">
    <source>
        <dbReference type="ARBA" id="ARBA00023242"/>
    </source>
</evidence>
<comment type="subcellular location">
    <subcellularLocation>
        <location evidence="1 13">Nucleus</location>
    </subcellularLocation>
</comment>
<dbReference type="PANTHER" id="PTHR11081">
    <property type="entry name" value="FLAP ENDONUCLEASE FAMILY MEMBER"/>
    <property type="match status" value="1"/>
</dbReference>
<dbReference type="WBParaSite" id="DME_0001033701-mRNA-1">
    <property type="protein sequence ID" value="DME_0001033701-mRNA-1"/>
    <property type="gene ID" value="DME_0001033701"/>
</dbReference>
<dbReference type="SMART" id="SM00484">
    <property type="entry name" value="XPGI"/>
    <property type="match status" value="1"/>
</dbReference>
<dbReference type="STRING" id="318479.A0A0N4UQP0"/>
<dbReference type="FunFam" id="3.40.50.1010:FF:000002">
    <property type="entry name" value="Exonuclease 1, putative"/>
    <property type="match status" value="1"/>
</dbReference>
<gene>
    <name evidence="16" type="ORF">DME_LOCUS3824</name>
</gene>
<evidence type="ECO:0000313" key="19">
    <source>
        <dbReference type="WBParaSite" id="DME_0001033701-mRNA-1"/>
    </source>
</evidence>
<dbReference type="GO" id="GO:0046872">
    <property type="term" value="F:metal ion binding"/>
    <property type="evidence" value="ECO:0007669"/>
    <property type="project" value="UniProtKB-UniRule"/>
</dbReference>
<dbReference type="Pfam" id="PF00867">
    <property type="entry name" value="XPG_I"/>
    <property type="match status" value="1"/>
</dbReference>
<reference evidence="19" key="1">
    <citation type="submission" date="2017-02" db="UniProtKB">
        <authorList>
            <consortium name="WormBaseParasite"/>
        </authorList>
    </citation>
    <scope>IDENTIFICATION</scope>
</reference>
<dbReference type="GO" id="GO:0006310">
    <property type="term" value="P:DNA recombination"/>
    <property type="evidence" value="ECO:0007669"/>
    <property type="project" value="TreeGrafter"/>
</dbReference>
<keyword evidence="7 13" id="KW-0228">DNA excision</keyword>
<feature type="domain" description="XPG N-terminal" evidence="15">
    <location>
        <begin position="1"/>
        <end position="99"/>
    </location>
</feature>
<dbReference type="Proteomes" id="UP000274756">
    <property type="component" value="Unassembled WGS sequence"/>
</dbReference>
<evidence type="ECO:0000256" key="8">
    <source>
        <dbReference type="ARBA" id="ARBA00022801"/>
    </source>
</evidence>
<comment type="cofactor">
    <cofactor evidence="13">
        <name>Mg(2+)</name>
        <dbReference type="ChEBI" id="CHEBI:18420"/>
    </cofactor>
    <text evidence="13">Binds 2 magnesium ions per subunit. They probably participate in the reaction catalyzed by the enzyme. May bind an additional third magnesium ion after substrate binding.</text>
</comment>
<feature type="domain" description="XPG-I" evidence="14">
    <location>
        <begin position="139"/>
        <end position="210"/>
    </location>
</feature>
<evidence type="ECO:0000256" key="11">
    <source>
        <dbReference type="ARBA" id="ARBA00023204"/>
    </source>
</evidence>
<keyword evidence="12 13" id="KW-0539">Nucleus</keyword>
<proteinExistence type="inferred from homology"/>
<evidence type="ECO:0000256" key="9">
    <source>
        <dbReference type="ARBA" id="ARBA00022842"/>
    </source>
</evidence>
<dbReference type="OrthoDB" id="26491at2759"/>
<dbReference type="InterPro" id="IPR029060">
    <property type="entry name" value="PIN-like_dom_sf"/>
</dbReference>
<dbReference type="Gene3D" id="1.10.150.20">
    <property type="entry name" value="5' to 3' exonuclease, C-terminal subdomain"/>
    <property type="match status" value="1"/>
</dbReference>
<evidence type="ECO:0000256" key="10">
    <source>
        <dbReference type="ARBA" id="ARBA00022881"/>
    </source>
</evidence>
<evidence type="ECO:0000313" key="18">
    <source>
        <dbReference type="Proteomes" id="UP000274756"/>
    </source>
</evidence>
<keyword evidence="9 13" id="KW-0460">Magnesium</keyword>
<evidence type="ECO:0000259" key="15">
    <source>
        <dbReference type="SMART" id="SM00485"/>
    </source>
</evidence>
<dbReference type="SUPFAM" id="SSF88723">
    <property type="entry name" value="PIN domain-like"/>
    <property type="match status" value="1"/>
</dbReference>
<keyword evidence="18" id="KW-1185">Reference proteome</keyword>
<evidence type="ECO:0000259" key="14">
    <source>
        <dbReference type="SMART" id="SM00484"/>
    </source>
</evidence>
<keyword evidence="6 13" id="KW-0227">DNA damage</keyword>
<dbReference type="EC" id="3.1.-.-" evidence="13"/>
<keyword evidence="13" id="KW-0269">Exonuclease</keyword>
<reference evidence="16 18" key="2">
    <citation type="submission" date="2018-11" db="EMBL/GenBank/DDBJ databases">
        <authorList>
            <consortium name="Pathogen Informatics"/>
        </authorList>
    </citation>
    <scope>NUCLEOTIDE SEQUENCE [LARGE SCALE GENOMIC DNA]</scope>
</reference>
<dbReference type="SMART" id="SM00485">
    <property type="entry name" value="XPGN"/>
    <property type="match status" value="1"/>
</dbReference>
<dbReference type="Pfam" id="PF00752">
    <property type="entry name" value="XPG_N"/>
    <property type="match status" value="1"/>
</dbReference>
<keyword evidence="13" id="KW-0238">DNA-binding</keyword>
<protein>
    <recommendedName>
        <fullName evidence="3 13">Exonuclease 1</fullName>
        <ecNumber evidence="13">3.1.-.-</ecNumber>
    </recommendedName>
</protein>
<dbReference type="InterPro" id="IPR006085">
    <property type="entry name" value="XPG_DNA_repair_N"/>
</dbReference>
<keyword evidence="11 13" id="KW-0234">DNA repair</keyword>
<dbReference type="GO" id="GO:0035312">
    <property type="term" value="F:5'-3' DNA exonuclease activity"/>
    <property type="evidence" value="ECO:0007669"/>
    <property type="project" value="UniProtKB-UniRule"/>
</dbReference>
<evidence type="ECO:0000256" key="6">
    <source>
        <dbReference type="ARBA" id="ARBA00022763"/>
    </source>
</evidence>
<evidence type="ECO:0000313" key="16">
    <source>
        <dbReference type="EMBL" id="VDN53851.1"/>
    </source>
</evidence>
<dbReference type="FunFam" id="1.10.150.20:FF:000011">
    <property type="entry name" value="exonuclease 1"/>
    <property type="match status" value="1"/>
</dbReference>
<name>A0A0N4UQP0_DRAME</name>
<keyword evidence="5 13" id="KW-0479">Metal-binding</keyword>
<evidence type="ECO:0000256" key="13">
    <source>
        <dbReference type="RuleBase" id="RU910737"/>
    </source>
</evidence>
<keyword evidence="10 13" id="KW-0267">Excision nuclease</keyword>
<evidence type="ECO:0000256" key="1">
    <source>
        <dbReference type="ARBA" id="ARBA00004123"/>
    </source>
</evidence>
<evidence type="ECO:0000256" key="2">
    <source>
        <dbReference type="ARBA" id="ARBA00010563"/>
    </source>
</evidence>
<keyword evidence="4 13" id="KW-0540">Nuclease</keyword>
<dbReference type="GO" id="GO:0003677">
    <property type="term" value="F:DNA binding"/>
    <property type="evidence" value="ECO:0007669"/>
    <property type="project" value="UniProtKB-UniRule"/>
</dbReference>
<dbReference type="PRINTS" id="PR00853">
    <property type="entry name" value="XPGRADSUPER"/>
</dbReference>
<dbReference type="CDD" id="cd09857">
    <property type="entry name" value="PIN_EXO1"/>
    <property type="match status" value="1"/>
</dbReference>